<proteinExistence type="predicted"/>
<name>A0ABU7JZJ9_9NOCA</name>
<dbReference type="InterPro" id="IPR000873">
    <property type="entry name" value="AMP-dep_synth/lig_dom"/>
</dbReference>
<dbReference type="SUPFAM" id="SSF47336">
    <property type="entry name" value="ACP-like"/>
    <property type="match status" value="1"/>
</dbReference>
<dbReference type="InterPro" id="IPR025110">
    <property type="entry name" value="AMP-bd_C"/>
</dbReference>
<dbReference type="InterPro" id="IPR036736">
    <property type="entry name" value="ACP-like_sf"/>
</dbReference>
<keyword evidence="3" id="KW-0597">Phosphoprotein</keyword>
<dbReference type="Pfam" id="PF13193">
    <property type="entry name" value="AMP-binding_C"/>
    <property type="match status" value="1"/>
</dbReference>
<sequence length="908" mass="97163">SRRGARLPFRVDAATHRRLVALARRHDASVFMVLHTALVVLLARLSGSGDILVGTPVAGRGHRALDDLIGMFVNTVVLRARVDDTEPAAALLARVRAGDLAAFGHADLPFERLVEVLDPPRSTAYSPLFQVLLEFQDTERPEVRLPDLTAAVLDLDPLLSHFDLQLSVAEIDGADGPAGIRAAFTYATDLFDPDTVASFADRFTRILDALTGDPDIAVGDIDIVTARELAALAPARGLPSASPQLWPEMLTSIAAILPDAVALIHDGREVTYGELDTWSHRVARVLIDAGLGPETVVALGISRSIESVAAVWAVTKTGAAFVPVDPTYPTDRIDYMLTDSGATLGLTTTAHRADLPDTVPWLVLDDPAFRERVAATPADPVTDTDRTLPLHFDHPAYLIYTSGSTGRPKGVVVTHRGLTNLNAEVRTHFAITHTARVSHLASPSFDASIFEFTKAFCAGATLVIVPPQIYGGDELARYLRAQQVTHAFITPTALASLDPAGLDTLRVLVVAGEACPPDLVARWAPGRHMFNGYGPSEATIETSVSPALQPGHTVTVGGPALGFHQVILDDRLRPVPVGVAGELYIAGPGVARGYHRRPDLTAARFVADLYGAAGERMYRTGDVVRWRGDGTVEYLGRSDFQVKVRGFRIELGEIDAALTGHDSVAFAHTLGHTAPSGDTVLVAYVLPEPDRVADPAALRAHVAAQLPAHMVPATVVVLDEIPLTPVGKLDRRALPVPDLTATGGDYRPPTTDLEKVIAAVVADVLGHDRVSVDDNFFDLGGNSLIATRVVARINTAVGTDAGVRALFEAPTVRALAGRILDDHGGHRVPLTATARPDRLPLSPAQQRMWFVNQFDTTSAAYNIPLAVRLTGRLDTDALTAAVHDVLTRHESLRTWYPGDDTGPRQVVT</sequence>
<dbReference type="PROSITE" id="PS50075">
    <property type="entry name" value="CARRIER"/>
    <property type="match status" value="1"/>
</dbReference>
<dbReference type="Gene3D" id="1.10.1200.10">
    <property type="entry name" value="ACP-like"/>
    <property type="match status" value="1"/>
</dbReference>
<organism evidence="5 6">
    <name type="scientific">Rhodococcus chondri</name>
    <dbReference type="NCBI Taxonomy" id="3065941"/>
    <lineage>
        <taxon>Bacteria</taxon>
        <taxon>Bacillati</taxon>
        <taxon>Actinomycetota</taxon>
        <taxon>Actinomycetes</taxon>
        <taxon>Mycobacteriales</taxon>
        <taxon>Nocardiaceae</taxon>
        <taxon>Rhodococcus</taxon>
    </lineage>
</organism>
<dbReference type="Gene3D" id="3.30.559.30">
    <property type="entry name" value="Nonribosomal peptide synthetase, condensation domain"/>
    <property type="match status" value="1"/>
</dbReference>
<keyword evidence="2" id="KW-0596">Phosphopantetheine</keyword>
<comment type="cofactor">
    <cofactor evidence="1">
        <name>pantetheine 4'-phosphate</name>
        <dbReference type="ChEBI" id="CHEBI:47942"/>
    </cofactor>
</comment>
<dbReference type="Proteomes" id="UP001331936">
    <property type="component" value="Unassembled WGS sequence"/>
</dbReference>
<dbReference type="PROSITE" id="PS00455">
    <property type="entry name" value="AMP_BINDING"/>
    <property type="match status" value="1"/>
</dbReference>
<dbReference type="Gene3D" id="3.40.50.980">
    <property type="match status" value="2"/>
</dbReference>
<dbReference type="Pfam" id="PF00501">
    <property type="entry name" value="AMP-binding"/>
    <property type="match status" value="1"/>
</dbReference>
<dbReference type="SMART" id="SM00823">
    <property type="entry name" value="PKS_PP"/>
    <property type="match status" value="1"/>
</dbReference>
<reference evidence="5 6" key="1">
    <citation type="submission" date="2023-08" db="EMBL/GenBank/DDBJ databases">
        <authorList>
            <person name="Girao M."/>
            <person name="Carvalho M.F."/>
        </authorList>
    </citation>
    <scope>NUCLEOTIDE SEQUENCE [LARGE SCALE GENOMIC DNA]</scope>
    <source>
        <strain evidence="5 6">CC-R104</strain>
    </source>
</reference>
<dbReference type="InterPro" id="IPR020845">
    <property type="entry name" value="AMP-binding_CS"/>
</dbReference>
<accession>A0ABU7JZJ9</accession>
<dbReference type="InterPro" id="IPR009081">
    <property type="entry name" value="PP-bd_ACP"/>
</dbReference>
<dbReference type="Pfam" id="PF00550">
    <property type="entry name" value="PP-binding"/>
    <property type="match status" value="1"/>
</dbReference>
<dbReference type="SUPFAM" id="SSF52777">
    <property type="entry name" value="CoA-dependent acyltransferases"/>
    <property type="match status" value="2"/>
</dbReference>
<dbReference type="InterPro" id="IPR020806">
    <property type="entry name" value="PKS_PP-bd"/>
</dbReference>
<evidence type="ECO:0000256" key="1">
    <source>
        <dbReference type="ARBA" id="ARBA00001957"/>
    </source>
</evidence>
<dbReference type="InterPro" id="IPR045851">
    <property type="entry name" value="AMP-bd_C_sf"/>
</dbReference>
<feature type="domain" description="Carrier" evidence="4">
    <location>
        <begin position="748"/>
        <end position="823"/>
    </location>
</feature>
<dbReference type="SUPFAM" id="SSF56801">
    <property type="entry name" value="Acetyl-CoA synthetase-like"/>
    <property type="match status" value="1"/>
</dbReference>
<comment type="caution">
    <text evidence="5">The sequence shown here is derived from an EMBL/GenBank/DDBJ whole genome shotgun (WGS) entry which is preliminary data.</text>
</comment>
<dbReference type="NCBIfam" id="TIGR01733">
    <property type="entry name" value="AA-adenyl-dom"/>
    <property type="match status" value="1"/>
</dbReference>
<feature type="non-terminal residue" evidence="5">
    <location>
        <position position="908"/>
    </location>
</feature>
<dbReference type="PANTHER" id="PTHR45527:SF1">
    <property type="entry name" value="FATTY ACID SYNTHASE"/>
    <property type="match status" value="1"/>
</dbReference>
<dbReference type="InterPro" id="IPR010071">
    <property type="entry name" value="AA_adenyl_dom"/>
</dbReference>
<evidence type="ECO:0000256" key="3">
    <source>
        <dbReference type="ARBA" id="ARBA00022553"/>
    </source>
</evidence>
<dbReference type="PROSITE" id="PS00012">
    <property type="entry name" value="PHOSPHOPANTETHEINE"/>
    <property type="match status" value="1"/>
</dbReference>
<dbReference type="InterPro" id="IPR023213">
    <property type="entry name" value="CAT-like_dom_sf"/>
</dbReference>
<evidence type="ECO:0000256" key="2">
    <source>
        <dbReference type="ARBA" id="ARBA00022450"/>
    </source>
</evidence>
<evidence type="ECO:0000313" key="6">
    <source>
        <dbReference type="Proteomes" id="UP001331936"/>
    </source>
</evidence>
<dbReference type="PANTHER" id="PTHR45527">
    <property type="entry name" value="NONRIBOSOMAL PEPTIDE SYNTHETASE"/>
    <property type="match status" value="1"/>
</dbReference>
<dbReference type="InterPro" id="IPR006162">
    <property type="entry name" value="Ppantetheine_attach_site"/>
</dbReference>
<gene>
    <name evidence="5" type="ORF">Q8814_25590</name>
</gene>
<dbReference type="Gene3D" id="2.30.38.10">
    <property type="entry name" value="Luciferase, Domain 3"/>
    <property type="match status" value="1"/>
</dbReference>
<dbReference type="RefSeq" id="WP_330154751.1">
    <property type="nucleotide sequence ID" value="NZ_JAUZMZ010000316.1"/>
</dbReference>
<dbReference type="EMBL" id="JAUZMZ010000316">
    <property type="protein sequence ID" value="MEE2035438.1"/>
    <property type="molecule type" value="Genomic_DNA"/>
</dbReference>
<protein>
    <submittedName>
        <fullName evidence="5">Amino acid adenylation domain-containing protein</fullName>
    </submittedName>
</protein>
<dbReference type="InterPro" id="IPR001242">
    <property type="entry name" value="Condensation_dom"/>
</dbReference>
<dbReference type="Gene3D" id="3.30.300.30">
    <property type="match status" value="1"/>
</dbReference>
<evidence type="ECO:0000313" key="5">
    <source>
        <dbReference type="EMBL" id="MEE2035438.1"/>
    </source>
</evidence>
<feature type="non-terminal residue" evidence="5">
    <location>
        <position position="1"/>
    </location>
</feature>
<evidence type="ECO:0000259" key="4">
    <source>
        <dbReference type="PROSITE" id="PS50075"/>
    </source>
</evidence>
<dbReference type="Gene3D" id="3.30.559.10">
    <property type="entry name" value="Chloramphenicol acetyltransferase-like domain"/>
    <property type="match status" value="2"/>
</dbReference>
<dbReference type="Pfam" id="PF00668">
    <property type="entry name" value="Condensation"/>
    <property type="match status" value="2"/>
</dbReference>
<keyword evidence="6" id="KW-1185">Reference proteome</keyword>